<dbReference type="AlphaFoldDB" id="A0A1S1V6V6"/>
<accession>A0A1S1V6V6</accession>
<evidence type="ECO:0008006" key="3">
    <source>
        <dbReference type="Google" id="ProtNLM"/>
    </source>
</evidence>
<evidence type="ECO:0000313" key="2">
    <source>
        <dbReference type="Proteomes" id="UP000180254"/>
    </source>
</evidence>
<protein>
    <recommendedName>
        <fullName evidence="3">Veg protein</fullName>
    </recommendedName>
</protein>
<dbReference type="Gene3D" id="2.30.30.100">
    <property type="match status" value="1"/>
</dbReference>
<dbReference type="Proteomes" id="UP000180254">
    <property type="component" value="Unassembled WGS sequence"/>
</dbReference>
<comment type="caution">
    <text evidence="1">The sequence shown here is derived from an EMBL/GenBank/DDBJ whole genome shotgun (WGS) entry which is preliminary data.</text>
</comment>
<name>A0A1S1V6V6_9FIRM</name>
<organism evidence="1 2">
    <name type="scientific">Andreesenia angusta</name>
    <dbReference type="NCBI Taxonomy" id="39480"/>
    <lineage>
        <taxon>Bacteria</taxon>
        <taxon>Bacillati</taxon>
        <taxon>Bacillota</taxon>
        <taxon>Tissierellia</taxon>
        <taxon>Tissierellales</taxon>
        <taxon>Gottschalkiaceae</taxon>
        <taxon>Andreesenia</taxon>
    </lineage>
</organism>
<reference evidence="1 2" key="1">
    <citation type="submission" date="2016-09" db="EMBL/GenBank/DDBJ databases">
        <title>Genome sequence of Eubacterium angustum.</title>
        <authorList>
            <person name="Poehlein A."/>
            <person name="Daniel R."/>
        </authorList>
    </citation>
    <scope>NUCLEOTIDE SEQUENCE [LARGE SCALE GENOMIC DNA]</scope>
    <source>
        <strain evidence="1 2">DSM 1989</strain>
    </source>
</reference>
<proteinExistence type="predicted"/>
<dbReference type="GO" id="GO:0006355">
    <property type="term" value="P:regulation of DNA-templated transcription"/>
    <property type="evidence" value="ECO:0007669"/>
    <property type="project" value="InterPro"/>
</dbReference>
<evidence type="ECO:0000313" key="1">
    <source>
        <dbReference type="EMBL" id="OHW61429.1"/>
    </source>
</evidence>
<gene>
    <name evidence="1" type="ORF">EUAN_21720</name>
</gene>
<dbReference type="PANTHER" id="PTHR40026:SF1">
    <property type="entry name" value="PROTEIN VEG"/>
    <property type="match status" value="1"/>
</dbReference>
<dbReference type="STRING" id="39480.EUAN_21720"/>
<dbReference type="OrthoDB" id="5469at2"/>
<dbReference type="InterPro" id="IPR009366">
    <property type="entry name" value="Protein_Veg"/>
</dbReference>
<sequence>MWKEVKALSKSLDKIRASVENYVGRKIKLRANKGRKKIVERDGVIEGVYPSVFVVKINGGYNTSRMVSYSYSDILTETVQITLMDREVEDISLVD</sequence>
<dbReference type="Pfam" id="PF06257">
    <property type="entry name" value="VEG"/>
    <property type="match status" value="1"/>
</dbReference>
<dbReference type="EMBL" id="MKIE01000013">
    <property type="protein sequence ID" value="OHW61429.1"/>
    <property type="molecule type" value="Genomic_DNA"/>
</dbReference>
<dbReference type="PIRSF" id="PIRSF037257">
    <property type="entry name" value="DUF1021"/>
    <property type="match status" value="1"/>
</dbReference>
<keyword evidence="2" id="KW-1185">Reference proteome</keyword>
<dbReference type="PANTHER" id="PTHR40026">
    <property type="entry name" value="PROTEIN VEG"/>
    <property type="match status" value="1"/>
</dbReference>